<dbReference type="RefSeq" id="WP_168621419.1">
    <property type="nucleotide sequence ID" value="NZ_JAAZQQ010000001.1"/>
</dbReference>
<evidence type="ECO:0000256" key="3">
    <source>
        <dbReference type="ARBA" id="ARBA00022692"/>
    </source>
</evidence>
<sequence length="206" mass="21036">MTGAELALVLTAWAVAAASPGPATLTIASAAMGEGRRQGVLTGLGVLGGSAAWGLAAMGGMSALMLSQGWIVEALRYAGAAYLGWLALKSLRAALRASAGAMPAPRRRGLPPVWRGFLVHLTNPKAIFSWGAVFAVLVPPGAPMADLLTLYLSLGAVSGAVFLGYGVLFSTDRVVAGYRRAGRWLDAAFAVLFGAAAVKILTARLG</sequence>
<feature type="transmembrane region" description="Helical" evidence="6">
    <location>
        <begin position="117"/>
        <end position="138"/>
    </location>
</feature>
<keyword evidence="3 6" id="KW-0812">Transmembrane</keyword>
<accession>A0A7X6JXQ7</accession>
<evidence type="ECO:0000256" key="5">
    <source>
        <dbReference type="ARBA" id="ARBA00023136"/>
    </source>
</evidence>
<dbReference type="GO" id="GO:0015171">
    <property type="term" value="F:amino acid transmembrane transporter activity"/>
    <property type="evidence" value="ECO:0007669"/>
    <property type="project" value="TreeGrafter"/>
</dbReference>
<gene>
    <name evidence="7" type="ORF">HCU73_00315</name>
</gene>
<dbReference type="Pfam" id="PF01810">
    <property type="entry name" value="LysE"/>
    <property type="match status" value="1"/>
</dbReference>
<dbReference type="EMBL" id="JAAZQQ010000001">
    <property type="protein sequence ID" value="NKX43018.1"/>
    <property type="molecule type" value="Genomic_DNA"/>
</dbReference>
<feature type="transmembrane region" description="Helical" evidence="6">
    <location>
        <begin position="40"/>
        <end position="66"/>
    </location>
</feature>
<keyword evidence="4 6" id="KW-1133">Transmembrane helix</keyword>
<dbReference type="AlphaFoldDB" id="A0A7X6JXQ7"/>
<dbReference type="PANTHER" id="PTHR30086">
    <property type="entry name" value="ARGININE EXPORTER PROTEIN ARGO"/>
    <property type="match status" value="1"/>
</dbReference>
<evidence type="ECO:0000256" key="6">
    <source>
        <dbReference type="SAM" id="Phobius"/>
    </source>
</evidence>
<feature type="transmembrane region" description="Helical" evidence="6">
    <location>
        <begin position="181"/>
        <end position="201"/>
    </location>
</feature>
<comment type="subcellular location">
    <subcellularLocation>
        <location evidence="1">Cell membrane</location>
        <topology evidence="1">Multi-pass membrane protein</topology>
    </subcellularLocation>
</comment>
<protein>
    <submittedName>
        <fullName evidence="7">LysE family translocator</fullName>
    </submittedName>
</protein>
<keyword evidence="8" id="KW-1185">Reference proteome</keyword>
<feature type="transmembrane region" description="Helical" evidence="6">
    <location>
        <begin position="150"/>
        <end position="169"/>
    </location>
</feature>
<evidence type="ECO:0000256" key="4">
    <source>
        <dbReference type="ARBA" id="ARBA00022989"/>
    </source>
</evidence>
<proteinExistence type="predicted"/>
<reference evidence="7 8" key="1">
    <citation type="submission" date="2020-04" db="EMBL/GenBank/DDBJ databases">
        <authorList>
            <person name="Yoon J."/>
        </authorList>
    </citation>
    <scope>NUCLEOTIDE SEQUENCE [LARGE SCALE GENOMIC DNA]</scope>
    <source>
        <strain evidence="7 8">KMU-115</strain>
    </source>
</reference>
<organism evidence="7 8">
    <name type="scientific">Roseicyclus persicicus</name>
    <dbReference type="NCBI Taxonomy" id="2650661"/>
    <lineage>
        <taxon>Bacteria</taxon>
        <taxon>Pseudomonadati</taxon>
        <taxon>Pseudomonadota</taxon>
        <taxon>Alphaproteobacteria</taxon>
        <taxon>Rhodobacterales</taxon>
        <taxon>Roseobacteraceae</taxon>
        <taxon>Roseicyclus</taxon>
    </lineage>
</organism>
<dbReference type="PANTHER" id="PTHR30086:SF20">
    <property type="entry name" value="ARGININE EXPORTER PROTEIN ARGO-RELATED"/>
    <property type="match status" value="1"/>
</dbReference>
<name>A0A7X6JXQ7_9RHOB</name>
<dbReference type="Proteomes" id="UP000526408">
    <property type="component" value="Unassembled WGS sequence"/>
</dbReference>
<comment type="caution">
    <text evidence="7">The sequence shown here is derived from an EMBL/GenBank/DDBJ whole genome shotgun (WGS) entry which is preliminary data.</text>
</comment>
<dbReference type="GO" id="GO:0005886">
    <property type="term" value="C:plasma membrane"/>
    <property type="evidence" value="ECO:0007669"/>
    <property type="project" value="UniProtKB-SubCell"/>
</dbReference>
<dbReference type="InterPro" id="IPR001123">
    <property type="entry name" value="LeuE-type"/>
</dbReference>
<evidence type="ECO:0000313" key="7">
    <source>
        <dbReference type="EMBL" id="NKX43018.1"/>
    </source>
</evidence>
<keyword evidence="5 6" id="KW-0472">Membrane</keyword>
<evidence type="ECO:0000313" key="8">
    <source>
        <dbReference type="Proteomes" id="UP000526408"/>
    </source>
</evidence>
<keyword evidence="2" id="KW-1003">Cell membrane</keyword>
<evidence type="ECO:0000256" key="1">
    <source>
        <dbReference type="ARBA" id="ARBA00004651"/>
    </source>
</evidence>
<evidence type="ECO:0000256" key="2">
    <source>
        <dbReference type="ARBA" id="ARBA00022475"/>
    </source>
</evidence>